<reference evidence="1 2" key="2">
    <citation type="journal article" date="2017" name="Genome Biol.">
        <title>New reference genome sequences of hot pepper reveal the massive evolution of plant disease-resistance genes by retroduplication.</title>
        <authorList>
            <person name="Kim S."/>
            <person name="Park J."/>
            <person name="Yeom S.I."/>
            <person name="Kim Y.M."/>
            <person name="Seo E."/>
            <person name="Kim K.T."/>
            <person name="Kim M.S."/>
            <person name="Lee J.M."/>
            <person name="Cheong K."/>
            <person name="Shin H.S."/>
            <person name="Kim S.B."/>
            <person name="Han K."/>
            <person name="Lee J."/>
            <person name="Park M."/>
            <person name="Lee H.A."/>
            <person name="Lee H.Y."/>
            <person name="Lee Y."/>
            <person name="Oh S."/>
            <person name="Lee J.H."/>
            <person name="Choi E."/>
            <person name="Choi E."/>
            <person name="Lee S.E."/>
            <person name="Jeon J."/>
            <person name="Kim H."/>
            <person name="Choi G."/>
            <person name="Song H."/>
            <person name="Lee J."/>
            <person name="Lee S.C."/>
            <person name="Kwon J.K."/>
            <person name="Lee H.Y."/>
            <person name="Koo N."/>
            <person name="Hong Y."/>
            <person name="Kim R.W."/>
            <person name="Kang W.H."/>
            <person name="Huh J.H."/>
            <person name="Kang B.C."/>
            <person name="Yang T.J."/>
            <person name="Lee Y.H."/>
            <person name="Bennetzen J.L."/>
            <person name="Choi D."/>
        </authorList>
    </citation>
    <scope>NUCLEOTIDE SEQUENCE [LARGE SCALE GENOMIC DNA]</scope>
    <source>
        <strain evidence="2">cv. CM334</strain>
    </source>
</reference>
<reference evidence="1 2" key="1">
    <citation type="journal article" date="2014" name="Nat. Genet.">
        <title>Genome sequence of the hot pepper provides insights into the evolution of pungency in Capsicum species.</title>
        <authorList>
            <person name="Kim S."/>
            <person name="Park M."/>
            <person name="Yeom S.I."/>
            <person name="Kim Y.M."/>
            <person name="Lee J.M."/>
            <person name="Lee H.A."/>
            <person name="Seo E."/>
            <person name="Choi J."/>
            <person name="Cheong K."/>
            <person name="Kim K.T."/>
            <person name="Jung K."/>
            <person name="Lee G.W."/>
            <person name="Oh S.K."/>
            <person name="Bae C."/>
            <person name="Kim S.B."/>
            <person name="Lee H.Y."/>
            <person name="Kim S.Y."/>
            <person name="Kim M.S."/>
            <person name="Kang B.C."/>
            <person name="Jo Y.D."/>
            <person name="Yang H.B."/>
            <person name="Jeong H.J."/>
            <person name="Kang W.H."/>
            <person name="Kwon J.K."/>
            <person name="Shin C."/>
            <person name="Lim J.Y."/>
            <person name="Park J.H."/>
            <person name="Huh J.H."/>
            <person name="Kim J.S."/>
            <person name="Kim B.D."/>
            <person name="Cohen O."/>
            <person name="Paran I."/>
            <person name="Suh M.C."/>
            <person name="Lee S.B."/>
            <person name="Kim Y.K."/>
            <person name="Shin Y."/>
            <person name="Noh S.J."/>
            <person name="Park J."/>
            <person name="Seo Y.S."/>
            <person name="Kwon S.Y."/>
            <person name="Kim H.A."/>
            <person name="Park J.M."/>
            <person name="Kim H.J."/>
            <person name="Choi S.B."/>
            <person name="Bosland P.W."/>
            <person name="Reeves G."/>
            <person name="Jo S.H."/>
            <person name="Lee B.W."/>
            <person name="Cho H.T."/>
            <person name="Choi H.S."/>
            <person name="Lee M.S."/>
            <person name="Yu Y."/>
            <person name="Do Choi Y."/>
            <person name="Park B.S."/>
            <person name="van Deynze A."/>
            <person name="Ashrafi H."/>
            <person name="Hill T."/>
            <person name="Kim W.T."/>
            <person name="Pai H.S."/>
            <person name="Ahn H.K."/>
            <person name="Yeam I."/>
            <person name="Giovannoni J.J."/>
            <person name="Rose J.K."/>
            <person name="Sorensen I."/>
            <person name="Lee S.J."/>
            <person name="Kim R.W."/>
            <person name="Choi I.Y."/>
            <person name="Choi B.S."/>
            <person name="Lim J.S."/>
            <person name="Lee Y.H."/>
            <person name="Choi D."/>
        </authorList>
    </citation>
    <scope>NUCLEOTIDE SEQUENCE [LARGE SCALE GENOMIC DNA]</scope>
    <source>
        <strain evidence="2">cv. CM334</strain>
    </source>
</reference>
<evidence type="ECO:0000313" key="2">
    <source>
        <dbReference type="Proteomes" id="UP000222542"/>
    </source>
</evidence>
<proteinExistence type="predicted"/>
<dbReference type="AlphaFoldDB" id="A0A2G2Z719"/>
<name>A0A2G2Z719_CAPAN</name>
<dbReference type="PANTHER" id="PTHR15140">
    <property type="entry name" value="TUBULIN-SPECIFIC CHAPERONE E"/>
    <property type="match status" value="1"/>
</dbReference>
<keyword evidence="2" id="KW-1185">Reference proteome</keyword>
<evidence type="ECO:0000313" key="1">
    <source>
        <dbReference type="EMBL" id="PHT77793.1"/>
    </source>
</evidence>
<accession>A0A2G2Z719</accession>
<comment type="caution">
    <text evidence="1">The sequence shown here is derived from an EMBL/GenBank/DDBJ whole genome shotgun (WGS) entry which is preliminary data.</text>
</comment>
<protein>
    <submittedName>
        <fullName evidence="1">Uncharacterized protein</fullName>
    </submittedName>
</protein>
<dbReference type="Proteomes" id="UP000222542">
    <property type="component" value="Unassembled WGS sequence"/>
</dbReference>
<gene>
    <name evidence="1" type="ORF">T459_15845</name>
</gene>
<sequence length="132" mass="14695">MISGRDEIMCLHMLEEILTNLGDVDSLKLIELVKSPQLEDSALKIKQYVEEMTGWDALKNLSLPLSSPPSRHAAAMPCTLTFLPPNAGDFNGAEVIEKFQCNKKWDLCLQGVIIVMQAGGINHRYAFGINHR</sequence>
<dbReference type="Gramene" id="PHT77793">
    <property type="protein sequence ID" value="PHT77793"/>
    <property type="gene ID" value="T459_15845"/>
</dbReference>
<dbReference type="PANTHER" id="PTHR15140:SF33">
    <property type="entry name" value="LATE BLIGHT RESISTANCE PROTEIN HOMOLOG R1A-3 ISOFORM X1"/>
    <property type="match status" value="1"/>
</dbReference>
<dbReference type="EMBL" id="AYRZ02000006">
    <property type="protein sequence ID" value="PHT77793.1"/>
    <property type="molecule type" value="Genomic_DNA"/>
</dbReference>
<organism evidence="1 2">
    <name type="scientific">Capsicum annuum</name>
    <name type="common">Capsicum pepper</name>
    <dbReference type="NCBI Taxonomy" id="4072"/>
    <lineage>
        <taxon>Eukaryota</taxon>
        <taxon>Viridiplantae</taxon>
        <taxon>Streptophyta</taxon>
        <taxon>Embryophyta</taxon>
        <taxon>Tracheophyta</taxon>
        <taxon>Spermatophyta</taxon>
        <taxon>Magnoliopsida</taxon>
        <taxon>eudicotyledons</taxon>
        <taxon>Gunneridae</taxon>
        <taxon>Pentapetalae</taxon>
        <taxon>asterids</taxon>
        <taxon>lamiids</taxon>
        <taxon>Solanales</taxon>
        <taxon>Solanaceae</taxon>
        <taxon>Solanoideae</taxon>
        <taxon>Capsiceae</taxon>
        <taxon>Capsicum</taxon>
    </lineage>
</organism>